<evidence type="ECO:0000256" key="2">
    <source>
        <dbReference type="SAM" id="Phobius"/>
    </source>
</evidence>
<keyword evidence="2" id="KW-0812">Transmembrane</keyword>
<feature type="non-terminal residue" evidence="3">
    <location>
        <position position="1"/>
    </location>
</feature>
<evidence type="ECO:0000313" key="4">
    <source>
        <dbReference type="Proteomes" id="UP001328107"/>
    </source>
</evidence>
<dbReference type="AlphaFoldDB" id="A0AAN4ZR08"/>
<protein>
    <submittedName>
        <fullName evidence="3">Uncharacterized protein</fullName>
    </submittedName>
</protein>
<gene>
    <name evidence="3" type="ORF">PMAYCL1PPCAC_14009</name>
</gene>
<feature type="transmembrane region" description="Helical" evidence="2">
    <location>
        <begin position="77"/>
        <end position="102"/>
    </location>
</feature>
<name>A0AAN4ZR08_9BILA</name>
<accession>A0AAN4ZR08</accession>
<feature type="non-terminal residue" evidence="3">
    <location>
        <position position="259"/>
    </location>
</feature>
<comment type="caution">
    <text evidence="3">The sequence shown here is derived from an EMBL/GenBank/DDBJ whole genome shotgun (WGS) entry which is preliminary data.</text>
</comment>
<dbReference type="Proteomes" id="UP001328107">
    <property type="component" value="Unassembled WGS sequence"/>
</dbReference>
<evidence type="ECO:0000313" key="3">
    <source>
        <dbReference type="EMBL" id="GMR43814.1"/>
    </source>
</evidence>
<dbReference type="EMBL" id="BTRK01000003">
    <property type="protein sequence ID" value="GMR43814.1"/>
    <property type="molecule type" value="Genomic_DNA"/>
</dbReference>
<sequence length="259" mass="28689">GSNSLPNCHADGTLKVDKKELQEVRCDPSTGQYKYTFKNGGGEKTVDKTTKFHCDYPEIVDTEQDEKNAETIKTGGIIAGGLAGALVLGAILGCGICLKISLAKDARERKKAEIAAQKDFIKYVADDQERKADKLKKKNQISERMSAREKPRDAWNDMIVDSLVSISSRATSPKYTKIHKKPAPAMKEGLNSAFMAKVRADAEDFNAISEARDSNHELIHASNIDKKRVEQAANDDKRANKFKTDAVYRKTKKETPKRG</sequence>
<organism evidence="3 4">
    <name type="scientific">Pristionchus mayeri</name>
    <dbReference type="NCBI Taxonomy" id="1317129"/>
    <lineage>
        <taxon>Eukaryota</taxon>
        <taxon>Metazoa</taxon>
        <taxon>Ecdysozoa</taxon>
        <taxon>Nematoda</taxon>
        <taxon>Chromadorea</taxon>
        <taxon>Rhabditida</taxon>
        <taxon>Rhabditina</taxon>
        <taxon>Diplogasteromorpha</taxon>
        <taxon>Diplogasteroidea</taxon>
        <taxon>Neodiplogasteridae</taxon>
        <taxon>Pristionchus</taxon>
    </lineage>
</organism>
<evidence type="ECO:0000256" key="1">
    <source>
        <dbReference type="SAM" id="MobiDB-lite"/>
    </source>
</evidence>
<keyword evidence="2" id="KW-1133">Transmembrane helix</keyword>
<proteinExistence type="predicted"/>
<keyword evidence="2" id="KW-0472">Membrane</keyword>
<feature type="region of interest" description="Disordered" evidence="1">
    <location>
        <begin position="229"/>
        <end position="259"/>
    </location>
</feature>
<keyword evidence="4" id="KW-1185">Reference proteome</keyword>
<reference evidence="4" key="1">
    <citation type="submission" date="2022-10" db="EMBL/GenBank/DDBJ databases">
        <title>Genome assembly of Pristionchus species.</title>
        <authorList>
            <person name="Yoshida K."/>
            <person name="Sommer R.J."/>
        </authorList>
    </citation>
    <scope>NUCLEOTIDE SEQUENCE [LARGE SCALE GENOMIC DNA]</scope>
    <source>
        <strain evidence="4">RS5460</strain>
    </source>
</reference>